<sequence>MSNKRREYTFFWFIENFSYCWHRKGESLISPVFTANGLEGTAWTLKLHPFVKHLGEDCIYIRLSRNEDFGPDLFVMNYNLSIVAENGSAISSKRFTINFPKKFNGCGWSFPNSVENLQQLGYLPKDILTVRCKLWNGEGNADTVAPILGRTRIGIEHISFLQEVESFSAEEPNIKPVQIRSRTKKECVVSSSLHFTGGIYCEKKIVLEIKLSGNDLIFAKCKTSLLDISGNTTKCAEVDSRFDVERKDIAELELSVTKDAIMTRKSEYLPGDKLSLLCDCTFLTGIEFQQIEETQNEITTTGKKLRDSNISTEKLAVCPSVVDDLKDIYSSKFLTDVVLKTKTNSFPAHKTVLCARSPVFKVMMSNDMKEKNSNSIQVDDLEDDTVQQLLLFIYSDNVEDLQWETATKLYYASDKYQIEKLRLMCSSFFMDNLTPSTAIELLLLADTHSDSDLQKFVEDFILNHEEQVFGSDEWEKLMNANPELALKTMHLKYKTKKKVGK</sequence>
<dbReference type="EMBL" id="BGPR01045162">
    <property type="protein sequence ID" value="GBO22029.1"/>
    <property type="molecule type" value="Genomic_DNA"/>
</dbReference>
<dbReference type="AlphaFoldDB" id="A0A4Y2V9S3"/>
<protein>
    <submittedName>
        <fullName evidence="3">Speckle-type POZ protein</fullName>
    </submittedName>
</protein>
<dbReference type="Proteomes" id="UP000499080">
    <property type="component" value="Unassembled WGS sequence"/>
</dbReference>
<dbReference type="Gene3D" id="2.60.210.10">
    <property type="entry name" value="Apoptosis, Tumor Necrosis Factor Receptor Associated Protein 2, Chain A"/>
    <property type="match status" value="1"/>
</dbReference>
<evidence type="ECO:0000313" key="3">
    <source>
        <dbReference type="EMBL" id="GBO22029.1"/>
    </source>
</evidence>
<dbReference type="Gene3D" id="1.25.40.420">
    <property type="match status" value="1"/>
</dbReference>
<dbReference type="InterPro" id="IPR000210">
    <property type="entry name" value="BTB/POZ_dom"/>
</dbReference>
<reference evidence="3 4" key="1">
    <citation type="journal article" date="2019" name="Sci. Rep.">
        <title>Orb-weaving spider Araneus ventricosus genome elucidates the spidroin gene catalogue.</title>
        <authorList>
            <person name="Kono N."/>
            <person name="Nakamura H."/>
            <person name="Ohtoshi R."/>
            <person name="Moran D.A.P."/>
            <person name="Shinohara A."/>
            <person name="Yoshida Y."/>
            <person name="Fujiwara M."/>
            <person name="Mori M."/>
            <person name="Tomita M."/>
            <person name="Arakawa K."/>
        </authorList>
    </citation>
    <scope>NUCLEOTIDE SEQUENCE [LARGE SCALE GENOMIC DNA]</scope>
</reference>
<proteinExistence type="predicted"/>
<name>A0A4Y2V9S3_ARAVE</name>
<feature type="domain" description="BTB" evidence="1">
    <location>
        <begin position="335"/>
        <end position="402"/>
    </location>
</feature>
<dbReference type="SUPFAM" id="SSF54695">
    <property type="entry name" value="POZ domain"/>
    <property type="match status" value="1"/>
</dbReference>
<dbReference type="PROSITE" id="PS50144">
    <property type="entry name" value="MATH"/>
    <property type="match status" value="1"/>
</dbReference>
<dbReference type="Pfam" id="PF00651">
    <property type="entry name" value="BTB"/>
    <property type="match status" value="1"/>
</dbReference>
<comment type="caution">
    <text evidence="3">The sequence shown here is derived from an EMBL/GenBank/DDBJ whole genome shotgun (WGS) entry which is preliminary data.</text>
</comment>
<dbReference type="SMART" id="SM00225">
    <property type="entry name" value="BTB"/>
    <property type="match status" value="1"/>
</dbReference>
<dbReference type="InterPro" id="IPR011333">
    <property type="entry name" value="SKP1/BTB/POZ_sf"/>
</dbReference>
<dbReference type="InterPro" id="IPR002083">
    <property type="entry name" value="MATH/TRAF_dom"/>
</dbReference>
<dbReference type="PANTHER" id="PTHR24413">
    <property type="entry name" value="SPECKLE-TYPE POZ PROTEIN"/>
    <property type="match status" value="1"/>
</dbReference>
<dbReference type="InterPro" id="IPR008974">
    <property type="entry name" value="TRAF-like"/>
</dbReference>
<evidence type="ECO:0000259" key="1">
    <source>
        <dbReference type="PROSITE" id="PS50097"/>
    </source>
</evidence>
<dbReference type="OrthoDB" id="809224at2759"/>
<dbReference type="Gene3D" id="3.30.710.10">
    <property type="entry name" value="Potassium Channel Kv1.1, Chain A"/>
    <property type="match status" value="1"/>
</dbReference>
<dbReference type="CDD" id="cd14733">
    <property type="entry name" value="BACK"/>
    <property type="match status" value="1"/>
</dbReference>
<accession>A0A4Y2V9S3</accession>
<keyword evidence="4" id="KW-1185">Reference proteome</keyword>
<dbReference type="SUPFAM" id="SSF49599">
    <property type="entry name" value="TRAF domain-like"/>
    <property type="match status" value="1"/>
</dbReference>
<evidence type="ECO:0000259" key="2">
    <source>
        <dbReference type="PROSITE" id="PS50144"/>
    </source>
</evidence>
<evidence type="ECO:0000313" key="4">
    <source>
        <dbReference type="Proteomes" id="UP000499080"/>
    </source>
</evidence>
<feature type="domain" description="MATH" evidence="2">
    <location>
        <begin position="7"/>
        <end position="134"/>
    </location>
</feature>
<dbReference type="CDD" id="cd18186">
    <property type="entry name" value="BTB_POZ_ZBTB_KLHL-like"/>
    <property type="match status" value="1"/>
</dbReference>
<dbReference type="GO" id="GO:0030163">
    <property type="term" value="P:protein catabolic process"/>
    <property type="evidence" value="ECO:0007669"/>
    <property type="project" value="UniProtKB-ARBA"/>
</dbReference>
<organism evidence="3 4">
    <name type="scientific">Araneus ventricosus</name>
    <name type="common">Orbweaver spider</name>
    <name type="synonym">Epeira ventricosa</name>
    <dbReference type="NCBI Taxonomy" id="182803"/>
    <lineage>
        <taxon>Eukaryota</taxon>
        <taxon>Metazoa</taxon>
        <taxon>Ecdysozoa</taxon>
        <taxon>Arthropoda</taxon>
        <taxon>Chelicerata</taxon>
        <taxon>Arachnida</taxon>
        <taxon>Araneae</taxon>
        <taxon>Araneomorphae</taxon>
        <taxon>Entelegynae</taxon>
        <taxon>Araneoidea</taxon>
        <taxon>Araneidae</taxon>
        <taxon>Araneus</taxon>
    </lineage>
</organism>
<gene>
    <name evidence="3" type="primary">spop_135</name>
    <name evidence="3" type="ORF">AVEN_197081_1</name>
</gene>
<dbReference type="PROSITE" id="PS50097">
    <property type="entry name" value="BTB"/>
    <property type="match status" value="1"/>
</dbReference>